<accession>A0A7S2Q623</accession>
<proteinExistence type="predicted"/>
<protein>
    <submittedName>
        <fullName evidence="1">Uncharacterized protein</fullName>
    </submittedName>
</protein>
<dbReference type="EMBL" id="HBGW01081284">
    <property type="protein sequence ID" value="CAD9633776.1"/>
    <property type="molecule type" value="Transcribed_RNA"/>
</dbReference>
<gene>
    <name evidence="1" type="ORF">BRAN1462_LOCUS51598</name>
</gene>
<dbReference type="AlphaFoldDB" id="A0A7S2Q623"/>
<sequence length="296" mass="34194">MVRGSAAPEAAQPFKVVSPHQFRAARRYAKRREQELHIAHMEEQLQQWWMWWYSGSSGGRSEIDDEVIQRLRAIEPGIRAQVESSVQGQPHHSSRMLVHPDVHLRGNGAKHVFTSEPFSQITVSEIKHHKRARCHTTRRRKGTRQCSGGVLDNIEGPKRDFDAVRLVSSWQVLPSSQWARVYSRFPPLPGQLQVLGRRSDELLKDRWEANPAFLPSGTRVIVHNGMHRTAGVVLRRGFGHYGDQYRVRFREYNGAENGDAWVECWQCVCPAKDTFTDVEWLNLREWWDHSVGSVLY</sequence>
<evidence type="ECO:0000313" key="1">
    <source>
        <dbReference type="EMBL" id="CAD9633776.1"/>
    </source>
</evidence>
<name>A0A7S2Q623_9DINO</name>
<reference evidence="1" key="1">
    <citation type="submission" date="2021-01" db="EMBL/GenBank/DDBJ databases">
        <authorList>
            <person name="Corre E."/>
            <person name="Pelletier E."/>
            <person name="Niang G."/>
            <person name="Scheremetjew M."/>
            <person name="Finn R."/>
            <person name="Kale V."/>
            <person name="Holt S."/>
            <person name="Cochrane G."/>
            <person name="Meng A."/>
            <person name="Brown T."/>
            <person name="Cohen L."/>
        </authorList>
    </citation>
    <scope>NUCLEOTIDE SEQUENCE</scope>
    <source>
        <strain evidence="1">RCC3387</strain>
    </source>
</reference>
<organism evidence="1">
    <name type="scientific">Zooxanthella nutricula</name>
    <dbReference type="NCBI Taxonomy" id="1333877"/>
    <lineage>
        <taxon>Eukaryota</taxon>
        <taxon>Sar</taxon>
        <taxon>Alveolata</taxon>
        <taxon>Dinophyceae</taxon>
        <taxon>Peridiniales</taxon>
        <taxon>Peridiniales incertae sedis</taxon>
        <taxon>Zooxanthella</taxon>
    </lineage>
</organism>